<comment type="caution">
    <text evidence="3">The sequence shown here is derived from an EMBL/GenBank/DDBJ whole genome shotgun (WGS) entry which is preliminary data.</text>
</comment>
<evidence type="ECO:0000313" key="4">
    <source>
        <dbReference type="Proteomes" id="UP000094527"/>
    </source>
</evidence>
<dbReference type="Proteomes" id="UP000094527">
    <property type="component" value="Unassembled WGS sequence"/>
</dbReference>
<feature type="region of interest" description="Disordered" evidence="1">
    <location>
        <begin position="204"/>
        <end position="227"/>
    </location>
</feature>
<feature type="compositionally biased region" description="Low complexity" evidence="1">
    <location>
        <begin position="376"/>
        <end position="389"/>
    </location>
</feature>
<keyword evidence="2" id="KW-0732">Signal</keyword>
<feature type="signal peptide" evidence="2">
    <location>
        <begin position="1"/>
        <end position="22"/>
    </location>
</feature>
<name>A0A1D2NJC0_ORCCI</name>
<evidence type="ECO:0000256" key="2">
    <source>
        <dbReference type="SAM" id="SignalP"/>
    </source>
</evidence>
<feature type="region of interest" description="Disordered" evidence="1">
    <location>
        <begin position="240"/>
        <end position="467"/>
    </location>
</feature>
<gene>
    <name evidence="3" type="ORF">Ocin01_01315</name>
</gene>
<dbReference type="STRING" id="48709.A0A1D2NJC0"/>
<organism evidence="3 4">
    <name type="scientific">Orchesella cincta</name>
    <name type="common">Springtail</name>
    <name type="synonym">Podura cincta</name>
    <dbReference type="NCBI Taxonomy" id="48709"/>
    <lineage>
        <taxon>Eukaryota</taxon>
        <taxon>Metazoa</taxon>
        <taxon>Ecdysozoa</taxon>
        <taxon>Arthropoda</taxon>
        <taxon>Hexapoda</taxon>
        <taxon>Collembola</taxon>
        <taxon>Entomobryomorpha</taxon>
        <taxon>Entomobryoidea</taxon>
        <taxon>Orchesellidae</taxon>
        <taxon>Orchesellinae</taxon>
        <taxon>Orchesella</taxon>
    </lineage>
</organism>
<proteinExistence type="predicted"/>
<dbReference type="EMBL" id="LJIJ01000024">
    <property type="protein sequence ID" value="ODN05354.1"/>
    <property type="molecule type" value="Genomic_DNA"/>
</dbReference>
<dbReference type="OrthoDB" id="10689447at2759"/>
<accession>A0A1D2NJC0</accession>
<dbReference type="AlphaFoldDB" id="A0A1D2NJC0"/>
<feature type="compositionally biased region" description="Polar residues" evidence="1">
    <location>
        <begin position="250"/>
        <end position="273"/>
    </location>
</feature>
<protein>
    <submittedName>
        <fullName evidence="3">Uncharacterized protein</fullName>
    </submittedName>
</protein>
<feature type="compositionally biased region" description="Polar residues" evidence="1">
    <location>
        <begin position="134"/>
        <end position="143"/>
    </location>
</feature>
<feature type="compositionally biased region" description="Polar residues" evidence="1">
    <location>
        <begin position="209"/>
        <end position="223"/>
    </location>
</feature>
<evidence type="ECO:0000256" key="1">
    <source>
        <dbReference type="SAM" id="MobiDB-lite"/>
    </source>
</evidence>
<reference evidence="3 4" key="1">
    <citation type="journal article" date="2016" name="Genome Biol. Evol.">
        <title>Gene Family Evolution Reflects Adaptation to Soil Environmental Stressors in the Genome of the Collembolan Orchesella cincta.</title>
        <authorList>
            <person name="Faddeeva-Vakhrusheva A."/>
            <person name="Derks M.F."/>
            <person name="Anvar S.Y."/>
            <person name="Agamennone V."/>
            <person name="Suring W."/>
            <person name="Smit S."/>
            <person name="van Straalen N.M."/>
            <person name="Roelofs D."/>
        </authorList>
    </citation>
    <scope>NUCLEOTIDE SEQUENCE [LARGE SCALE GENOMIC DNA]</scope>
    <source>
        <tissue evidence="3">Mixed pool</tissue>
    </source>
</reference>
<feature type="chain" id="PRO_5008905639" evidence="2">
    <location>
        <begin position="23"/>
        <end position="517"/>
    </location>
</feature>
<feature type="region of interest" description="Disordered" evidence="1">
    <location>
        <begin position="122"/>
        <end position="147"/>
    </location>
</feature>
<evidence type="ECO:0000313" key="3">
    <source>
        <dbReference type="EMBL" id="ODN05354.1"/>
    </source>
</evidence>
<keyword evidence="4" id="KW-1185">Reference proteome</keyword>
<sequence length="517" mass="56531">MGKYYKMSSVALLISILCLSDAYSIYGNQPTAYSNSPHSFATFATTNSFHYTNKNFLSGFVKYPQLALGTHKSFPAGVVNSIEVAPVPDLSAVVAEPINEKKSINDNTLKEVKTVTEELVRSVVPETPSPSVPATNESNNNDPFNRPPTIQRVSYSIPVNQPTISGSIGKYIYQTQQGLQSLAVVVPSKVVDTKVVPAPPAVSTEVEIASSNTPASENQQPNNDRIDKDDEFQFHREVTPVLAPEPQPGPDTTQNTEQASSQPPPTTNDNVNAPPTELPTFFFPAQRPQVSPNQPSLEPFPQPIENRQDSNVEQPESFFFAPQRQQPSGPPNHPSLELPVPGSNRFALPPSSQSNLPTPPAPTYFPGGNFNRFAVPPSSQQPGNQNQQQPGPPPPGFPFQRNLFPGGGPPPPGQEPENGYNPFHQYEQFPEPPYESEFANEPPLNDAPTPSQRSAGPNAPPPVPDFAQSTLRNVRTEELIEVTQRKQIKPDCAYNTISYGPDGEDCIQIRKRRFLVL</sequence>